<dbReference type="EMBL" id="KV007458">
    <property type="protein sequence ID" value="KZV31732.1"/>
    <property type="molecule type" value="Genomic_DNA"/>
</dbReference>
<evidence type="ECO:0000313" key="8">
    <source>
        <dbReference type="EMBL" id="KZV31732.1"/>
    </source>
</evidence>
<dbReference type="InterPro" id="IPR009606">
    <property type="entry name" value="DEAL/Modifying_wall_lignin1/2"/>
</dbReference>
<keyword evidence="4 7" id="KW-1133">Transmembrane helix</keyword>
<feature type="transmembrane region" description="Helical" evidence="7">
    <location>
        <begin position="96"/>
        <end position="120"/>
    </location>
</feature>
<evidence type="ECO:0000256" key="4">
    <source>
        <dbReference type="ARBA" id="ARBA00022989"/>
    </source>
</evidence>
<evidence type="ECO:0000313" key="9">
    <source>
        <dbReference type="Proteomes" id="UP000250235"/>
    </source>
</evidence>
<organism evidence="8 9">
    <name type="scientific">Dorcoceras hygrometricum</name>
    <dbReference type="NCBI Taxonomy" id="472368"/>
    <lineage>
        <taxon>Eukaryota</taxon>
        <taxon>Viridiplantae</taxon>
        <taxon>Streptophyta</taxon>
        <taxon>Embryophyta</taxon>
        <taxon>Tracheophyta</taxon>
        <taxon>Spermatophyta</taxon>
        <taxon>Magnoliopsida</taxon>
        <taxon>eudicotyledons</taxon>
        <taxon>Gunneridae</taxon>
        <taxon>Pentapetalae</taxon>
        <taxon>asterids</taxon>
        <taxon>lamiids</taxon>
        <taxon>Lamiales</taxon>
        <taxon>Gesneriaceae</taxon>
        <taxon>Didymocarpoideae</taxon>
        <taxon>Trichosporeae</taxon>
        <taxon>Loxocarpinae</taxon>
        <taxon>Dorcoceras</taxon>
    </lineage>
</organism>
<feature type="transmembrane region" description="Helical" evidence="7">
    <location>
        <begin position="50"/>
        <end position="75"/>
    </location>
</feature>
<dbReference type="InterPro" id="IPR052222">
    <property type="entry name" value="DESIGUAL"/>
</dbReference>
<dbReference type="OrthoDB" id="1877293at2759"/>
<keyword evidence="9" id="KW-1185">Reference proteome</keyword>
<name>A0A2Z7BBM6_9LAMI</name>
<comment type="similarity">
    <text evidence="6">Belongs to the DESIGUAL family.</text>
</comment>
<keyword evidence="2 7" id="KW-0812">Transmembrane</keyword>
<gene>
    <name evidence="8" type="ORF">F511_00536</name>
</gene>
<dbReference type="AlphaFoldDB" id="A0A2Z7BBM6"/>
<evidence type="ECO:0000256" key="6">
    <source>
        <dbReference type="ARBA" id="ARBA00029467"/>
    </source>
</evidence>
<evidence type="ECO:0000256" key="3">
    <source>
        <dbReference type="ARBA" id="ARBA00022729"/>
    </source>
</evidence>
<dbReference type="PANTHER" id="PTHR31769">
    <property type="entry name" value="OS07G0462200 PROTEIN-RELATED"/>
    <property type="match status" value="1"/>
</dbReference>
<protein>
    <submittedName>
        <fullName evidence="8">Uncharacterized protein</fullName>
    </submittedName>
</protein>
<dbReference type="Proteomes" id="UP000250235">
    <property type="component" value="Unassembled WGS sequence"/>
</dbReference>
<keyword evidence="5 7" id="KW-0472">Membrane</keyword>
<reference evidence="8 9" key="1">
    <citation type="journal article" date="2015" name="Proc. Natl. Acad. Sci. U.S.A.">
        <title>The resurrection genome of Boea hygrometrica: A blueprint for survival of dehydration.</title>
        <authorList>
            <person name="Xiao L."/>
            <person name="Yang G."/>
            <person name="Zhang L."/>
            <person name="Yang X."/>
            <person name="Zhao S."/>
            <person name="Ji Z."/>
            <person name="Zhou Q."/>
            <person name="Hu M."/>
            <person name="Wang Y."/>
            <person name="Chen M."/>
            <person name="Xu Y."/>
            <person name="Jin H."/>
            <person name="Xiao X."/>
            <person name="Hu G."/>
            <person name="Bao F."/>
            <person name="Hu Y."/>
            <person name="Wan P."/>
            <person name="Li L."/>
            <person name="Deng X."/>
            <person name="Kuang T."/>
            <person name="Xiang C."/>
            <person name="Zhu J.K."/>
            <person name="Oliver M.J."/>
            <person name="He Y."/>
        </authorList>
    </citation>
    <scope>NUCLEOTIDE SEQUENCE [LARGE SCALE GENOMIC DNA]</scope>
    <source>
        <strain evidence="9">cv. XS01</strain>
    </source>
</reference>
<keyword evidence="3" id="KW-0732">Signal</keyword>
<comment type="subcellular location">
    <subcellularLocation>
        <location evidence="1">Endomembrane system</location>
        <topology evidence="1">Multi-pass membrane protein</topology>
    </subcellularLocation>
</comment>
<evidence type="ECO:0000256" key="7">
    <source>
        <dbReference type="SAM" id="Phobius"/>
    </source>
</evidence>
<accession>A0A2Z7BBM6</accession>
<evidence type="ECO:0000256" key="2">
    <source>
        <dbReference type="ARBA" id="ARBA00022692"/>
    </source>
</evidence>
<sequence length="181" mass="19605">MERLTSVLFSCLSIASGLASFALCLAAEFKKSKKDDLRLEGKRCYLPRSAAVELGVLGLIFLTVTQVTTNLLFICRKFCSTEDITSCKLRMPTLSCALLILSWISFGIAVILISGATSMSRSQQLGQGWLDGQCYLVKDGVYIGSAMLVLTALGSALGSATVVARSRQTEEKRKVHAQVQE</sequence>
<feature type="transmembrane region" description="Helical" evidence="7">
    <location>
        <begin position="140"/>
        <end position="164"/>
    </location>
</feature>
<evidence type="ECO:0000256" key="1">
    <source>
        <dbReference type="ARBA" id="ARBA00004127"/>
    </source>
</evidence>
<evidence type="ECO:0000256" key="5">
    <source>
        <dbReference type="ARBA" id="ARBA00023136"/>
    </source>
</evidence>
<proteinExistence type="inferred from homology"/>
<dbReference type="Pfam" id="PF06749">
    <property type="entry name" value="DUF1218"/>
    <property type="match status" value="1"/>
</dbReference>
<dbReference type="GO" id="GO:0012505">
    <property type="term" value="C:endomembrane system"/>
    <property type="evidence" value="ECO:0007669"/>
    <property type="project" value="UniProtKB-SubCell"/>
</dbReference>